<protein>
    <recommendedName>
        <fullName evidence="16">Transcriptional repressor</fullName>
    </recommendedName>
</protein>
<keyword evidence="7 12" id="KW-0408">Iron</keyword>
<keyword evidence="5 11" id="KW-0479">Metal-binding</keyword>
<sequence length="207" mass="22041">MTDALETDADTRAATSTTGTDTASTADTTRTDTTGTNTTAANTDKQTGPRSHRRLSDAAEYGHPTATEPMARAASTLRQAGLRVTAQRMAVLMAVESLPGHCDADAVRSWGQRVTGRLSLQATYNVLRVLADAGLVRCTQFPGHPARFEIERGDNHHHFVCRECGTIVDTDCVVGEAPCMQASLPPSYLVDEAAVMFWGICPDCGAA</sequence>
<dbReference type="EMBL" id="BMMS01000022">
    <property type="protein sequence ID" value="GGO93956.1"/>
    <property type="molecule type" value="Genomic_DNA"/>
</dbReference>
<feature type="binding site" evidence="12">
    <location>
        <position position="176"/>
    </location>
    <ligand>
        <name>Fe cation</name>
        <dbReference type="ChEBI" id="CHEBI:24875"/>
    </ligand>
</feature>
<dbReference type="Pfam" id="PF01475">
    <property type="entry name" value="FUR"/>
    <property type="match status" value="1"/>
</dbReference>
<evidence type="ECO:0000256" key="2">
    <source>
        <dbReference type="ARBA" id="ARBA00007957"/>
    </source>
</evidence>
<evidence type="ECO:0000256" key="3">
    <source>
        <dbReference type="ARBA" id="ARBA00022490"/>
    </source>
</evidence>
<feature type="binding site" evidence="11">
    <location>
        <position position="201"/>
    </location>
    <ligand>
        <name>Zn(2+)</name>
        <dbReference type="ChEBI" id="CHEBI:29105"/>
    </ligand>
</feature>
<evidence type="ECO:0000256" key="11">
    <source>
        <dbReference type="PIRSR" id="PIRSR602481-1"/>
    </source>
</evidence>
<name>A0A917ZU00_9ACTN</name>
<evidence type="ECO:0000256" key="5">
    <source>
        <dbReference type="ARBA" id="ARBA00022723"/>
    </source>
</evidence>
<dbReference type="InterPro" id="IPR036390">
    <property type="entry name" value="WH_DNA-bd_sf"/>
</dbReference>
<dbReference type="GO" id="GO:0045892">
    <property type="term" value="P:negative regulation of DNA-templated transcription"/>
    <property type="evidence" value="ECO:0007669"/>
    <property type="project" value="TreeGrafter"/>
</dbReference>
<dbReference type="InterPro" id="IPR036388">
    <property type="entry name" value="WH-like_DNA-bd_sf"/>
</dbReference>
<comment type="cofactor">
    <cofactor evidence="11">
        <name>Zn(2+)</name>
        <dbReference type="ChEBI" id="CHEBI:29105"/>
    </cofactor>
    <text evidence="11">Binds 1 zinc ion per subunit.</text>
</comment>
<dbReference type="GO" id="GO:0000976">
    <property type="term" value="F:transcription cis-regulatory region binding"/>
    <property type="evidence" value="ECO:0007669"/>
    <property type="project" value="TreeGrafter"/>
</dbReference>
<feature type="region of interest" description="Disordered" evidence="13">
    <location>
        <begin position="1"/>
        <end position="57"/>
    </location>
</feature>
<dbReference type="InterPro" id="IPR002481">
    <property type="entry name" value="FUR"/>
</dbReference>
<evidence type="ECO:0000256" key="6">
    <source>
        <dbReference type="ARBA" id="ARBA00022833"/>
    </source>
</evidence>
<dbReference type="GO" id="GO:0008270">
    <property type="term" value="F:zinc ion binding"/>
    <property type="evidence" value="ECO:0007669"/>
    <property type="project" value="TreeGrafter"/>
</dbReference>
<evidence type="ECO:0000313" key="15">
    <source>
        <dbReference type="Proteomes" id="UP000641932"/>
    </source>
</evidence>
<keyword evidence="3" id="KW-0963">Cytoplasm</keyword>
<evidence type="ECO:0000256" key="8">
    <source>
        <dbReference type="ARBA" id="ARBA00023015"/>
    </source>
</evidence>
<keyword evidence="8" id="KW-0805">Transcription regulation</keyword>
<dbReference type="Proteomes" id="UP000641932">
    <property type="component" value="Unassembled WGS sequence"/>
</dbReference>
<organism evidence="14 15">
    <name type="scientific">Wenjunlia tyrosinilytica</name>
    <dbReference type="NCBI Taxonomy" id="1544741"/>
    <lineage>
        <taxon>Bacteria</taxon>
        <taxon>Bacillati</taxon>
        <taxon>Actinomycetota</taxon>
        <taxon>Actinomycetes</taxon>
        <taxon>Kitasatosporales</taxon>
        <taxon>Streptomycetaceae</taxon>
        <taxon>Wenjunlia</taxon>
    </lineage>
</organism>
<reference evidence="14" key="2">
    <citation type="submission" date="2020-09" db="EMBL/GenBank/DDBJ databases">
        <authorList>
            <person name="Sun Q."/>
            <person name="Zhou Y."/>
        </authorList>
    </citation>
    <scope>NUCLEOTIDE SEQUENCE</scope>
    <source>
        <strain evidence="14">CGMCC 4.7201</strain>
    </source>
</reference>
<evidence type="ECO:0000256" key="13">
    <source>
        <dbReference type="SAM" id="MobiDB-lite"/>
    </source>
</evidence>
<dbReference type="Gene3D" id="1.10.10.10">
    <property type="entry name" value="Winged helix-like DNA-binding domain superfamily/Winged helix DNA-binding domain"/>
    <property type="match status" value="1"/>
</dbReference>
<comment type="cofactor">
    <cofactor evidence="12">
        <name>Mn(2+)</name>
        <dbReference type="ChEBI" id="CHEBI:29035"/>
    </cofactor>
    <cofactor evidence="12">
        <name>Fe(2+)</name>
        <dbReference type="ChEBI" id="CHEBI:29033"/>
    </cofactor>
    <text evidence="12">Binds 1 Mn(2+) or Fe(2+) ion per subunit.</text>
</comment>
<feature type="binding site" evidence="11">
    <location>
        <position position="161"/>
    </location>
    <ligand>
        <name>Zn(2+)</name>
        <dbReference type="ChEBI" id="CHEBI:29105"/>
    </ligand>
</feature>
<reference evidence="14" key="1">
    <citation type="journal article" date="2014" name="Int. J. Syst. Evol. Microbiol.">
        <title>Complete genome sequence of Corynebacterium casei LMG S-19264T (=DSM 44701T), isolated from a smear-ripened cheese.</title>
        <authorList>
            <consortium name="US DOE Joint Genome Institute (JGI-PGF)"/>
            <person name="Walter F."/>
            <person name="Albersmeier A."/>
            <person name="Kalinowski J."/>
            <person name="Ruckert C."/>
        </authorList>
    </citation>
    <scope>NUCLEOTIDE SEQUENCE</scope>
    <source>
        <strain evidence="14">CGMCC 4.7201</strain>
    </source>
</reference>
<evidence type="ECO:0000256" key="1">
    <source>
        <dbReference type="ARBA" id="ARBA00004496"/>
    </source>
</evidence>
<feature type="compositionally biased region" description="Low complexity" evidence="13">
    <location>
        <begin position="12"/>
        <end position="44"/>
    </location>
</feature>
<keyword evidence="15" id="KW-1185">Reference proteome</keyword>
<evidence type="ECO:0000256" key="12">
    <source>
        <dbReference type="PIRSR" id="PIRSR602481-2"/>
    </source>
</evidence>
<evidence type="ECO:0000256" key="9">
    <source>
        <dbReference type="ARBA" id="ARBA00023125"/>
    </source>
</evidence>
<evidence type="ECO:0008006" key="16">
    <source>
        <dbReference type="Google" id="ProtNLM"/>
    </source>
</evidence>
<keyword evidence="10" id="KW-0804">Transcription</keyword>
<keyword evidence="6 11" id="KW-0862">Zinc</keyword>
<keyword evidence="4" id="KW-0678">Repressor</keyword>
<feature type="binding site" evidence="11">
    <location>
        <position position="204"/>
    </location>
    <ligand>
        <name>Zn(2+)</name>
        <dbReference type="ChEBI" id="CHEBI:29105"/>
    </ligand>
</feature>
<accession>A0A917ZU00</accession>
<comment type="similarity">
    <text evidence="2">Belongs to the Fur family.</text>
</comment>
<dbReference type="SUPFAM" id="SSF46785">
    <property type="entry name" value="Winged helix' DNA-binding domain"/>
    <property type="match status" value="1"/>
</dbReference>
<dbReference type="GO" id="GO:1900376">
    <property type="term" value="P:regulation of secondary metabolite biosynthetic process"/>
    <property type="evidence" value="ECO:0007669"/>
    <property type="project" value="TreeGrafter"/>
</dbReference>
<dbReference type="InterPro" id="IPR043135">
    <property type="entry name" value="Fur_C"/>
</dbReference>
<dbReference type="AlphaFoldDB" id="A0A917ZU00"/>
<dbReference type="PANTHER" id="PTHR33202:SF18">
    <property type="entry name" value="TRANSCRIPTIONAL REGULATOR FURA"/>
    <property type="match status" value="1"/>
</dbReference>
<comment type="caution">
    <text evidence="14">The sequence shown here is derived from an EMBL/GenBank/DDBJ whole genome shotgun (WGS) entry which is preliminary data.</text>
</comment>
<dbReference type="CDD" id="cd07153">
    <property type="entry name" value="Fur_like"/>
    <property type="match status" value="1"/>
</dbReference>
<dbReference type="PANTHER" id="PTHR33202">
    <property type="entry name" value="ZINC UPTAKE REGULATION PROTEIN"/>
    <property type="match status" value="1"/>
</dbReference>
<dbReference type="Gene3D" id="3.30.1490.190">
    <property type="match status" value="1"/>
</dbReference>
<evidence type="ECO:0000256" key="10">
    <source>
        <dbReference type="ARBA" id="ARBA00023163"/>
    </source>
</evidence>
<gene>
    <name evidence="14" type="ORF">GCM10012280_47640</name>
</gene>
<proteinExistence type="inferred from homology"/>
<evidence type="ECO:0000313" key="14">
    <source>
        <dbReference type="EMBL" id="GGO93956.1"/>
    </source>
</evidence>
<feature type="binding site" evidence="11">
    <location>
        <position position="164"/>
    </location>
    <ligand>
        <name>Zn(2+)</name>
        <dbReference type="ChEBI" id="CHEBI:29105"/>
    </ligand>
</feature>
<comment type="subcellular location">
    <subcellularLocation>
        <location evidence="1">Cytoplasm</location>
    </subcellularLocation>
</comment>
<evidence type="ECO:0000256" key="4">
    <source>
        <dbReference type="ARBA" id="ARBA00022491"/>
    </source>
</evidence>
<evidence type="ECO:0000256" key="7">
    <source>
        <dbReference type="ARBA" id="ARBA00023004"/>
    </source>
</evidence>
<dbReference type="RefSeq" id="WP_308425165.1">
    <property type="nucleotide sequence ID" value="NZ_BMMS01000022.1"/>
</dbReference>
<dbReference type="GO" id="GO:0003700">
    <property type="term" value="F:DNA-binding transcription factor activity"/>
    <property type="evidence" value="ECO:0007669"/>
    <property type="project" value="InterPro"/>
</dbReference>
<keyword evidence="9" id="KW-0238">DNA-binding</keyword>
<dbReference type="GO" id="GO:0005737">
    <property type="term" value="C:cytoplasm"/>
    <property type="evidence" value="ECO:0007669"/>
    <property type="project" value="UniProtKB-SubCell"/>
</dbReference>